<dbReference type="Proteomes" id="UP000085678">
    <property type="component" value="Unplaced"/>
</dbReference>
<dbReference type="InterPro" id="IPR037113">
    <property type="entry name" value="Hat1_N_sf"/>
</dbReference>
<evidence type="ECO:0000256" key="9">
    <source>
        <dbReference type="PIRNR" id="PIRNR038084"/>
    </source>
</evidence>
<dbReference type="GO" id="GO:0031509">
    <property type="term" value="P:subtelomeric heterochromatin formation"/>
    <property type="evidence" value="ECO:0007669"/>
    <property type="project" value="InterPro"/>
</dbReference>
<evidence type="ECO:0000256" key="3">
    <source>
        <dbReference type="ARBA" id="ARBA00013184"/>
    </source>
</evidence>
<feature type="site" description="Interaction with histone H4 N-terminus" evidence="12">
    <location>
        <position position="187"/>
    </location>
</feature>
<feature type="region of interest" description="Interaction with histone H4 N-terminus" evidence="11">
    <location>
        <begin position="51"/>
        <end position="53"/>
    </location>
</feature>
<dbReference type="AlphaFoldDB" id="A0A1S3IAS7"/>
<keyword evidence="5 9" id="KW-0808">Transferase</keyword>
<accession>A0A1S3IAS7</accession>
<protein>
    <recommendedName>
        <fullName evidence="4 9">Histone acetyltransferase type B catalytic subunit</fullName>
        <ecNumber evidence="3 9">2.3.1.48</ecNumber>
    </recommendedName>
</protein>
<evidence type="ECO:0000256" key="12">
    <source>
        <dbReference type="PIRSR" id="PIRSR038084-3"/>
    </source>
</evidence>
<dbReference type="InterPro" id="IPR017380">
    <property type="entry name" value="Hist_AcTrfase_B-typ_cat-su"/>
</dbReference>
<evidence type="ECO:0000313" key="16">
    <source>
        <dbReference type="RefSeq" id="XP_013395370.1"/>
    </source>
</evidence>
<comment type="similarity">
    <text evidence="2 9">Belongs to the HAT1 family.</text>
</comment>
<evidence type="ECO:0000256" key="5">
    <source>
        <dbReference type="ARBA" id="ARBA00022679"/>
    </source>
</evidence>
<feature type="domain" description="Histone acetyl transferase HAT1 N-terminal" evidence="13">
    <location>
        <begin position="15"/>
        <end position="175"/>
    </location>
</feature>
<dbReference type="KEGG" id="lak:106162596"/>
<evidence type="ECO:0000256" key="10">
    <source>
        <dbReference type="PIRSR" id="PIRSR038084-1"/>
    </source>
</evidence>
<dbReference type="Pfam" id="PF10394">
    <property type="entry name" value="Hat1_N"/>
    <property type="match status" value="1"/>
</dbReference>
<dbReference type="InterPro" id="IPR019467">
    <property type="entry name" value="Hat1_N"/>
</dbReference>
<dbReference type="InterPro" id="IPR013523">
    <property type="entry name" value="Hist_AcTrfase_HAT1_C"/>
</dbReference>
<comment type="subcellular location">
    <subcellularLocation>
        <location evidence="1">Nucleus</location>
    </subcellularLocation>
</comment>
<dbReference type="SUPFAM" id="SSF55729">
    <property type="entry name" value="Acyl-CoA N-acyltransferases (Nat)"/>
    <property type="match status" value="1"/>
</dbReference>
<feature type="region of interest" description="Interaction with histone H4 N-terminus" evidence="11">
    <location>
        <begin position="215"/>
        <end position="217"/>
    </location>
</feature>
<organism evidence="15 16">
    <name type="scientific">Lingula anatina</name>
    <name type="common">Brachiopod</name>
    <name type="synonym">Lingula unguis</name>
    <dbReference type="NCBI Taxonomy" id="7574"/>
    <lineage>
        <taxon>Eukaryota</taxon>
        <taxon>Metazoa</taxon>
        <taxon>Spiralia</taxon>
        <taxon>Lophotrochozoa</taxon>
        <taxon>Brachiopoda</taxon>
        <taxon>Linguliformea</taxon>
        <taxon>Lingulata</taxon>
        <taxon>Lingulida</taxon>
        <taxon>Linguloidea</taxon>
        <taxon>Lingulidae</taxon>
        <taxon>Lingula</taxon>
    </lineage>
</organism>
<evidence type="ECO:0000256" key="8">
    <source>
        <dbReference type="ARBA" id="ARBA00048017"/>
    </source>
</evidence>
<evidence type="ECO:0000256" key="7">
    <source>
        <dbReference type="ARBA" id="ARBA00023315"/>
    </source>
</evidence>
<evidence type="ECO:0000259" key="14">
    <source>
        <dbReference type="Pfam" id="PF21183"/>
    </source>
</evidence>
<evidence type="ECO:0000259" key="13">
    <source>
        <dbReference type="Pfam" id="PF10394"/>
    </source>
</evidence>
<dbReference type="PIRSF" id="PIRSF038084">
    <property type="entry name" value="HAT-B_cat"/>
    <property type="match status" value="1"/>
</dbReference>
<dbReference type="InterPro" id="IPR048776">
    <property type="entry name" value="HAT1_C"/>
</dbReference>
<proteinExistence type="inferred from homology"/>
<dbReference type="FunCoup" id="A0A1S3IAS7">
    <property type="interactions" value="2685"/>
</dbReference>
<keyword evidence="15" id="KW-1185">Reference proteome</keyword>
<dbReference type="GO" id="GO:0042393">
    <property type="term" value="F:histone binding"/>
    <property type="evidence" value="ECO:0007669"/>
    <property type="project" value="InterPro"/>
</dbReference>
<gene>
    <name evidence="16" type="primary">LOC106162596</name>
</gene>
<dbReference type="Gene3D" id="3.90.360.10">
    <property type="entry name" value="Histone acetyl transferase 1 (HAT1), N-terminal domain"/>
    <property type="match status" value="1"/>
</dbReference>
<dbReference type="GO" id="GO:0004402">
    <property type="term" value="F:histone acetyltransferase activity"/>
    <property type="evidence" value="ECO:0007669"/>
    <property type="project" value="UniProtKB-UniRule"/>
</dbReference>
<dbReference type="EC" id="2.3.1.48" evidence="3 9"/>
<evidence type="ECO:0000256" key="6">
    <source>
        <dbReference type="ARBA" id="ARBA00023242"/>
    </source>
</evidence>
<dbReference type="OrthoDB" id="10253098at2759"/>
<dbReference type="Gene3D" id="1.10.10.390">
    <property type="match status" value="1"/>
</dbReference>
<dbReference type="RefSeq" id="XP_013395370.1">
    <property type="nucleotide sequence ID" value="XM_013539916.1"/>
</dbReference>
<evidence type="ECO:0000256" key="11">
    <source>
        <dbReference type="PIRSR" id="PIRSR038084-2"/>
    </source>
</evidence>
<evidence type="ECO:0000256" key="4">
    <source>
        <dbReference type="ARBA" id="ARBA00021268"/>
    </source>
</evidence>
<dbReference type="GO" id="GO:0005634">
    <property type="term" value="C:nucleus"/>
    <property type="evidence" value="ECO:0007669"/>
    <property type="project" value="UniProtKB-SubCell"/>
</dbReference>
<dbReference type="STRING" id="7574.A0A1S3IAS7"/>
<evidence type="ECO:0000313" key="15">
    <source>
        <dbReference type="Proteomes" id="UP000085678"/>
    </source>
</evidence>
<sequence>MAGMSILVSRLEEFKCDANEAVSMKLVRDQADFEDEGQSFHPDMSHQIFGESESIFGYKDLQVSLYYSAGRLITYLGIKYSEKVSAQEFDGVIADDIEKQIAEQIPPGYMTNSDDFLASLDKEVNFKPFGELLHSYKVEKEGRDRHFEIYRADISVPGFREYHERLQTFLLWYIDAASYIDVDDDRWVFYLIFEKYHSVTHSQQMYAIAGYMTAYSYYAYPANTRPRMSQVLVLPPFQRMGHCARLIQTFYNDVVPRPEVLDVTVEDPSENFQKVRDFVDAKNCLKLDTFQPESLKEGFTDSMAKEAQMKLKLNKRQARRVYEILRLKAVDPKNAEEVRGYRLDIKRRLNKPFEKNGRDLEKLQRVLEEGEYTAAMNAITGEQKFKILQEQYEQQVEGYRSILDRLATWHE</sequence>
<reference evidence="16" key="1">
    <citation type="submission" date="2025-08" db="UniProtKB">
        <authorList>
            <consortium name="RefSeq"/>
        </authorList>
    </citation>
    <scope>IDENTIFICATION</scope>
    <source>
        <tissue evidence="16">Gonads</tissue>
    </source>
</reference>
<dbReference type="GO" id="GO:0000781">
    <property type="term" value="C:chromosome, telomeric region"/>
    <property type="evidence" value="ECO:0007669"/>
    <property type="project" value="GOC"/>
</dbReference>
<dbReference type="PANTHER" id="PTHR12046">
    <property type="entry name" value="HISTONE ACETYLTRANSFERASE TYPE B CATALYTIC SUBUNIT"/>
    <property type="match status" value="1"/>
</dbReference>
<dbReference type="GeneID" id="106162596"/>
<name>A0A1S3IAS7_LINAN</name>
<dbReference type="Gene3D" id="3.40.630.30">
    <property type="match status" value="1"/>
</dbReference>
<evidence type="ECO:0000256" key="2">
    <source>
        <dbReference type="ARBA" id="ARBA00010543"/>
    </source>
</evidence>
<dbReference type="Pfam" id="PF21183">
    <property type="entry name" value="HAT1_C"/>
    <property type="match status" value="1"/>
</dbReference>
<keyword evidence="6" id="KW-0539">Nucleus</keyword>
<feature type="active site" description="Proton donor/acceptor" evidence="10">
    <location>
        <position position="266"/>
    </location>
</feature>
<keyword evidence="7 9" id="KW-0012">Acyltransferase</keyword>
<evidence type="ECO:0000256" key="1">
    <source>
        <dbReference type="ARBA" id="ARBA00004123"/>
    </source>
</evidence>
<dbReference type="InterPro" id="IPR016181">
    <property type="entry name" value="Acyl_CoA_acyltransferase"/>
</dbReference>
<feature type="domain" description="Histone acetyltransferase type B catalytic subunit C-terminal" evidence="14">
    <location>
        <begin position="276"/>
        <end position="327"/>
    </location>
</feature>
<dbReference type="InParanoid" id="A0A1S3IAS7"/>
<comment type="catalytic activity">
    <reaction evidence="8 9">
        <text>L-lysyl-[protein] + acetyl-CoA = N(6)-acetyl-L-lysyl-[protein] + CoA + H(+)</text>
        <dbReference type="Rhea" id="RHEA:45948"/>
        <dbReference type="Rhea" id="RHEA-COMP:9752"/>
        <dbReference type="Rhea" id="RHEA-COMP:10731"/>
        <dbReference type="ChEBI" id="CHEBI:15378"/>
        <dbReference type="ChEBI" id="CHEBI:29969"/>
        <dbReference type="ChEBI" id="CHEBI:57287"/>
        <dbReference type="ChEBI" id="CHEBI:57288"/>
        <dbReference type="ChEBI" id="CHEBI:61930"/>
        <dbReference type="EC" id="2.3.1.48"/>
    </reaction>
</comment>